<dbReference type="Pfam" id="PF01130">
    <property type="entry name" value="CD36"/>
    <property type="match status" value="1"/>
</dbReference>
<gene>
    <name evidence="8" type="ORF">FSP39_005204</name>
</gene>
<dbReference type="GO" id="GO:0016020">
    <property type="term" value="C:membrane"/>
    <property type="evidence" value="ECO:0007669"/>
    <property type="project" value="UniProtKB-SubCell"/>
</dbReference>
<evidence type="ECO:0000256" key="7">
    <source>
        <dbReference type="SAM" id="Phobius"/>
    </source>
</evidence>
<evidence type="ECO:0000313" key="8">
    <source>
        <dbReference type="EMBL" id="KAK3092634.1"/>
    </source>
</evidence>
<evidence type="ECO:0000256" key="4">
    <source>
        <dbReference type="ARBA" id="ARBA00022989"/>
    </source>
</evidence>
<keyword evidence="3 7" id="KW-0812">Transmembrane</keyword>
<comment type="caution">
    <text evidence="8">The sequence shown here is derived from an EMBL/GenBank/DDBJ whole genome shotgun (WGS) entry which is preliminary data.</text>
</comment>
<evidence type="ECO:0000313" key="9">
    <source>
        <dbReference type="Proteomes" id="UP001186944"/>
    </source>
</evidence>
<dbReference type="Proteomes" id="UP001186944">
    <property type="component" value="Unassembled WGS sequence"/>
</dbReference>
<keyword evidence="5 7" id="KW-0472">Membrane</keyword>
<dbReference type="InterPro" id="IPR002159">
    <property type="entry name" value="CD36_fam"/>
</dbReference>
<comment type="subcellular location">
    <subcellularLocation>
        <location evidence="1">Membrane</location>
    </subcellularLocation>
</comment>
<evidence type="ECO:0000256" key="1">
    <source>
        <dbReference type="ARBA" id="ARBA00004370"/>
    </source>
</evidence>
<evidence type="ECO:0000256" key="6">
    <source>
        <dbReference type="ARBA" id="ARBA00023180"/>
    </source>
</evidence>
<proteinExistence type="inferred from homology"/>
<organism evidence="8 9">
    <name type="scientific">Pinctada imbricata</name>
    <name type="common">Atlantic pearl-oyster</name>
    <name type="synonym">Pinctada martensii</name>
    <dbReference type="NCBI Taxonomy" id="66713"/>
    <lineage>
        <taxon>Eukaryota</taxon>
        <taxon>Metazoa</taxon>
        <taxon>Spiralia</taxon>
        <taxon>Lophotrochozoa</taxon>
        <taxon>Mollusca</taxon>
        <taxon>Bivalvia</taxon>
        <taxon>Autobranchia</taxon>
        <taxon>Pteriomorphia</taxon>
        <taxon>Pterioida</taxon>
        <taxon>Pterioidea</taxon>
        <taxon>Pteriidae</taxon>
        <taxon>Pinctada</taxon>
    </lineage>
</organism>
<sequence length="158" mass="17565">MITPYYNRSDETAMNKKKMSTHILGVGILMVAVLILTIALIFGLEFPKFVRNRLIDDQCVVDSGHKFYTKWVQESDFIKYTLLYFWNTTNVDEFLEGHQQPQVSNLLGAACGGLIGMSALSIIVVVISALVVIVPRGMNRVAPAPQPSEHMNGTHTPV</sequence>
<evidence type="ECO:0000256" key="3">
    <source>
        <dbReference type="ARBA" id="ARBA00022692"/>
    </source>
</evidence>
<protein>
    <submittedName>
        <fullName evidence="8">Uncharacterized protein</fullName>
    </submittedName>
</protein>
<reference evidence="8" key="1">
    <citation type="submission" date="2019-08" db="EMBL/GenBank/DDBJ databases">
        <title>The improved chromosome-level genome for the pearl oyster Pinctada fucata martensii using PacBio sequencing and Hi-C.</title>
        <authorList>
            <person name="Zheng Z."/>
        </authorList>
    </citation>
    <scope>NUCLEOTIDE SEQUENCE</scope>
    <source>
        <strain evidence="8">ZZ-2019</strain>
        <tissue evidence="8">Adductor muscle</tissue>
    </source>
</reference>
<keyword evidence="9" id="KW-1185">Reference proteome</keyword>
<comment type="similarity">
    <text evidence="2">Belongs to the CD36 family.</text>
</comment>
<keyword evidence="4 7" id="KW-1133">Transmembrane helix</keyword>
<feature type="transmembrane region" description="Helical" evidence="7">
    <location>
        <begin position="106"/>
        <end position="134"/>
    </location>
</feature>
<dbReference type="EMBL" id="VSWD01000009">
    <property type="protein sequence ID" value="KAK3092634.1"/>
    <property type="molecule type" value="Genomic_DNA"/>
</dbReference>
<feature type="transmembrane region" description="Helical" evidence="7">
    <location>
        <begin position="21"/>
        <end position="44"/>
    </location>
</feature>
<dbReference type="AlphaFoldDB" id="A0AA89BRB6"/>
<evidence type="ECO:0000256" key="5">
    <source>
        <dbReference type="ARBA" id="ARBA00023136"/>
    </source>
</evidence>
<keyword evidence="6" id="KW-0325">Glycoprotein</keyword>
<evidence type="ECO:0000256" key="2">
    <source>
        <dbReference type="ARBA" id="ARBA00010532"/>
    </source>
</evidence>
<name>A0AA89BRB6_PINIB</name>
<accession>A0AA89BRB6</accession>